<dbReference type="NCBIfam" id="TIGR00152">
    <property type="entry name" value="dephospho-CoA kinase"/>
    <property type="match status" value="1"/>
</dbReference>
<evidence type="ECO:0000256" key="3">
    <source>
        <dbReference type="HAMAP-Rule" id="MF_00376"/>
    </source>
</evidence>
<keyword evidence="3" id="KW-0808">Transferase</keyword>
<organism evidence="5 6">
    <name type="scientific">Paraclostridium tenue</name>
    <dbReference type="NCBI Taxonomy" id="1737"/>
    <lineage>
        <taxon>Bacteria</taxon>
        <taxon>Bacillati</taxon>
        <taxon>Bacillota</taxon>
        <taxon>Clostridia</taxon>
        <taxon>Peptostreptococcales</taxon>
        <taxon>Peptostreptococcaceae</taxon>
        <taxon>Paraclostridium</taxon>
    </lineage>
</organism>
<keyword evidence="3" id="KW-0173">Coenzyme A biosynthesis</keyword>
<comment type="function">
    <text evidence="3">Catalyzes the phosphorylation of the 3'-hydroxyl group of dephosphocoenzyme A to form coenzyme A.</text>
</comment>
<accession>A0ABN1LZG1</accession>
<dbReference type="Proteomes" id="UP001400965">
    <property type="component" value="Unassembled WGS sequence"/>
</dbReference>
<name>A0ABN1LZG1_9FIRM</name>
<comment type="caution">
    <text evidence="5">The sequence shown here is derived from an EMBL/GenBank/DDBJ whole genome shotgun (WGS) entry which is preliminary data.</text>
</comment>
<dbReference type="RefSeq" id="WP_346042612.1">
    <property type="nucleotide sequence ID" value="NZ_BAAACP010000003.1"/>
</dbReference>
<reference evidence="5 6" key="1">
    <citation type="journal article" date="2019" name="Int. J. Syst. Evol. Microbiol.">
        <title>The Global Catalogue of Microorganisms (GCM) 10K type strain sequencing project: providing services to taxonomists for standard genome sequencing and annotation.</title>
        <authorList>
            <consortium name="The Broad Institute Genomics Platform"/>
            <consortium name="The Broad Institute Genome Sequencing Center for Infectious Disease"/>
            <person name="Wu L."/>
            <person name="Ma J."/>
        </authorList>
    </citation>
    <scope>NUCLEOTIDE SEQUENCE [LARGE SCALE GENOMIC DNA]</scope>
    <source>
        <strain evidence="5 6">JCM 6486</strain>
    </source>
</reference>
<dbReference type="Gene3D" id="3.40.50.300">
    <property type="entry name" value="P-loop containing nucleotide triphosphate hydrolases"/>
    <property type="match status" value="1"/>
</dbReference>
<evidence type="ECO:0000313" key="5">
    <source>
        <dbReference type="EMBL" id="GAA0862316.1"/>
    </source>
</evidence>
<dbReference type="InterPro" id="IPR027417">
    <property type="entry name" value="P-loop_NTPase"/>
</dbReference>
<dbReference type="HAMAP" id="MF_00376">
    <property type="entry name" value="Dephospho_CoA_kinase"/>
    <property type="match status" value="1"/>
</dbReference>
<dbReference type="PANTHER" id="PTHR10695">
    <property type="entry name" value="DEPHOSPHO-COA KINASE-RELATED"/>
    <property type="match status" value="1"/>
</dbReference>
<feature type="binding site" evidence="3">
    <location>
        <begin position="11"/>
        <end position="16"/>
    </location>
    <ligand>
        <name>ATP</name>
        <dbReference type="ChEBI" id="CHEBI:30616"/>
    </ligand>
</feature>
<dbReference type="PANTHER" id="PTHR10695:SF46">
    <property type="entry name" value="BIFUNCTIONAL COENZYME A SYNTHASE-RELATED"/>
    <property type="match status" value="1"/>
</dbReference>
<evidence type="ECO:0000256" key="2">
    <source>
        <dbReference type="ARBA" id="ARBA00022840"/>
    </source>
</evidence>
<dbReference type="EMBL" id="BAAACP010000003">
    <property type="protein sequence ID" value="GAA0862316.1"/>
    <property type="molecule type" value="Genomic_DNA"/>
</dbReference>
<keyword evidence="2 3" id="KW-0067">ATP-binding</keyword>
<keyword evidence="6" id="KW-1185">Reference proteome</keyword>
<evidence type="ECO:0000256" key="4">
    <source>
        <dbReference type="NCBIfam" id="TIGR00152"/>
    </source>
</evidence>
<keyword evidence="1 3" id="KW-0547">Nucleotide-binding</keyword>
<comment type="subcellular location">
    <subcellularLocation>
        <location evidence="3">Cytoplasm</location>
    </subcellularLocation>
</comment>
<dbReference type="EC" id="2.7.1.24" evidence="3 4"/>
<keyword evidence="3 5" id="KW-0418">Kinase</keyword>
<gene>
    <name evidence="3 5" type="primary">coaE</name>
    <name evidence="5" type="ORF">GCM10008917_07170</name>
</gene>
<comment type="similarity">
    <text evidence="3">Belongs to the CoaE family.</text>
</comment>
<comment type="pathway">
    <text evidence="3">Cofactor biosynthesis; coenzyme A biosynthesis; CoA from (R)-pantothenate: step 5/5.</text>
</comment>
<dbReference type="GO" id="GO:0016301">
    <property type="term" value="F:kinase activity"/>
    <property type="evidence" value="ECO:0007669"/>
    <property type="project" value="UniProtKB-KW"/>
</dbReference>
<comment type="catalytic activity">
    <reaction evidence="3">
        <text>3'-dephospho-CoA + ATP = ADP + CoA + H(+)</text>
        <dbReference type="Rhea" id="RHEA:18245"/>
        <dbReference type="ChEBI" id="CHEBI:15378"/>
        <dbReference type="ChEBI" id="CHEBI:30616"/>
        <dbReference type="ChEBI" id="CHEBI:57287"/>
        <dbReference type="ChEBI" id="CHEBI:57328"/>
        <dbReference type="ChEBI" id="CHEBI:456216"/>
        <dbReference type="EC" id="2.7.1.24"/>
    </reaction>
</comment>
<dbReference type="CDD" id="cd02022">
    <property type="entry name" value="DPCK"/>
    <property type="match status" value="1"/>
</dbReference>
<sequence length="200" mass="22831">MLVIGLTGNIGCGKSSLSKILRQNSIDVIDADIISREIMDNKSILTEIFNSFGEQVKRENGTLDRKKLGSIVFTNDEKLIKLNNITHPAIKKEIKKRIEDIKANNRNIVIVDAALLIEVNFLDLVDKLIVITCDEKIQIERIISRDNFTREEAISRIKSQMSQGEKLKFGDYIIDNSGDMNDLKYKANKLITYIKENWCE</sequence>
<evidence type="ECO:0000313" key="6">
    <source>
        <dbReference type="Proteomes" id="UP001400965"/>
    </source>
</evidence>
<dbReference type="InterPro" id="IPR001977">
    <property type="entry name" value="Depp_CoAkinase"/>
</dbReference>
<dbReference type="Pfam" id="PF01121">
    <property type="entry name" value="CoaE"/>
    <property type="match status" value="1"/>
</dbReference>
<keyword evidence="3" id="KW-0963">Cytoplasm</keyword>
<protein>
    <recommendedName>
        <fullName evidence="3 4">Dephospho-CoA kinase</fullName>
        <ecNumber evidence="3 4">2.7.1.24</ecNumber>
    </recommendedName>
    <alternativeName>
        <fullName evidence="3">Dephosphocoenzyme A kinase</fullName>
    </alternativeName>
</protein>
<dbReference type="SUPFAM" id="SSF52540">
    <property type="entry name" value="P-loop containing nucleoside triphosphate hydrolases"/>
    <property type="match status" value="1"/>
</dbReference>
<evidence type="ECO:0000256" key="1">
    <source>
        <dbReference type="ARBA" id="ARBA00022741"/>
    </source>
</evidence>
<proteinExistence type="inferred from homology"/>
<dbReference type="PROSITE" id="PS51219">
    <property type="entry name" value="DPCK"/>
    <property type="match status" value="1"/>
</dbReference>